<keyword evidence="6" id="KW-1185">Reference proteome</keyword>
<dbReference type="Proteomes" id="UP001156398">
    <property type="component" value="Unassembled WGS sequence"/>
</dbReference>
<dbReference type="EMBL" id="JABXJJ020000017">
    <property type="protein sequence ID" value="MDI5970652.1"/>
    <property type="molecule type" value="Genomic_DNA"/>
</dbReference>
<evidence type="ECO:0000313" key="5">
    <source>
        <dbReference type="EMBL" id="MDI5970652.1"/>
    </source>
</evidence>
<reference evidence="5 6" key="1">
    <citation type="submission" date="2023-05" db="EMBL/GenBank/DDBJ databases">
        <title>Streptantibioticus silvisoli sp. nov., acidotolerant actinomycetes 1 from pine litter.</title>
        <authorList>
            <person name="Swiecimska M."/>
            <person name="Golinska P."/>
            <person name="Sangal V."/>
            <person name="Wachnowicz B."/>
            <person name="Goodfellow M."/>
        </authorList>
    </citation>
    <scope>NUCLEOTIDE SEQUENCE</scope>
    <source>
        <strain evidence="5">SL13</strain>
        <strain evidence="4 6">SL54</strain>
    </source>
</reference>
<evidence type="ECO:0000313" key="4">
    <source>
        <dbReference type="EMBL" id="MDI5962222.1"/>
    </source>
</evidence>
<dbReference type="GO" id="GO:0050097">
    <property type="term" value="F:methylaspartate mutase activity"/>
    <property type="evidence" value="ECO:0007669"/>
    <property type="project" value="InterPro"/>
</dbReference>
<keyword evidence="1" id="KW-0846">Cobalamin</keyword>
<dbReference type="RefSeq" id="WP_271313301.1">
    <property type="nucleotide sequence ID" value="NZ_JAAGKO020000005.1"/>
</dbReference>
<dbReference type="PIRSF" id="PIRSF001495">
    <property type="entry name" value="Met_asp_mut_epsi"/>
    <property type="match status" value="1"/>
</dbReference>
<dbReference type="GO" id="GO:0019670">
    <property type="term" value="P:anaerobic L-glutamate catabolic process"/>
    <property type="evidence" value="ECO:0007669"/>
    <property type="project" value="InterPro"/>
</dbReference>
<sequence length="422" mass="44868">MPPAELAAAGTFHAAMDAARRSGTLVVQPRMGFGDTARMRAGLIATRDANAATVGTLTLDSFTRVGDFDAAARAVREGRPLNGYPIVSFAPDVTRTMLDGVCGPDFPVQVRHGSPLPGRIFDALIDAGIDATEGGPISYCLPYSRTPVQRSVAAWKEACRKLAALRERGVEPHLESFGGCMLGQLCPPSLLIAITVLEGLFFLQNGVRSISLSYAQQTSAQQDEEAVTALHRIAARLMPDAAWHVVIYAYMGLYPATEPGALRLVADAARLAVRTGSTRLIVKTAAEAERIPSIAENVTAMEVAAAAAAMTSRGTAPAPTGVEAEALALIHAVLDLNGDVGKALVQAFAQGYLDIPYCMHPDNAGRTRSVISDDGRLEWTRTGSLPIGHLTQPHRSAQLTSTRLLHALSYVKHRYDDLPTPA</sequence>
<evidence type="ECO:0000313" key="6">
    <source>
        <dbReference type="Proteomes" id="UP001156398"/>
    </source>
</evidence>
<dbReference type="Gene3D" id="3.20.20.240">
    <property type="entry name" value="Methylmalonyl-CoA mutase"/>
    <property type="match status" value="1"/>
</dbReference>
<proteinExistence type="predicted"/>
<keyword evidence="3" id="KW-0170">Cobalt</keyword>
<protein>
    <submittedName>
        <fullName evidence="5">Methylaspartate mutase</fullName>
    </submittedName>
</protein>
<organism evidence="5">
    <name type="scientific">Streptantibioticus silvisoli</name>
    <dbReference type="NCBI Taxonomy" id="2705255"/>
    <lineage>
        <taxon>Bacteria</taxon>
        <taxon>Bacillati</taxon>
        <taxon>Actinomycetota</taxon>
        <taxon>Actinomycetes</taxon>
        <taxon>Kitasatosporales</taxon>
        <taxon>Streptomycetaceae</taxon>
        <taxon>Streptantibioticus</taxon>
    </lineage>
</organism>
<dbReference type="SUPFAM" id="SSF51703">
    <property type="entry name" value="Cobalamin (vitamin B12)-dependent enzymes"/>
    <property type="match status" value="1"/>
</dbReference>
<evidence type="ECO:0000256" key="2">
    <source>
        <dbReference type="ARBA" id="ARBA00023235"/>
    </source>
</evidence>
<keyword evidence="2" id="KW-0413">Isomerase</keyword>
<dbReference type="InterPro" id="IPR006396">
    <property type="entry name" value="Glu_mut_E"/>
</dbReference>
<gene>
    <name evidence="4" type="ORF">POF43_005730</name>
    <name evidence="5" type="ORF">POF50_015090</name>
</gene>
<dbReference type="Pfam" id="PF06368">
    <property type="entry name" value="Met_asp_mut_E"/>
    <property type="match status" value="1"/>
</dbReference>
<comment type="caution">
    <text evidence="5">The sequence shown here is derived from an EMBL/GenBank/DDBJ whole genome shotgun (WGS) entry which is preliminary data.</text>
</comment>
<dbReference type="GO" id="GO:0031419">
    <property type="term" value="F:cobalamin binding"/>
    <property type="evidence" value="ECO:0007669"/>
    <property type="project" value="UniProtKB-KW"/>
</dbReference>
<dbReference type="InterPro" id="IPR016176">
    <property type="entry name" value="Cbl-dep_enz_cat"/>
</dbReference>
<name>A0AA90H5B7_9ACTN</name>
<dbReference type="EMBL" id="JAAGKO020000005">
    <property type="protein sequence ID" value="MDI5962222.1"/>
    <property type="molecule type" value="Genomic_DNA"/>
</dbReference>
<accession>A0AA90H5B7</accession>
<dbReference type="AlphaFoldDB" id="A0AA90H5B7"/>
<evidence type="ECO:0000256" key="1">
    <source>
        <dbReference type="ARBA" id="ARBA00022628"/>
    </source>
</evidence>
<evidence type="ECO:0000256" key="3">
    <source>
        <dbReference type="ARBA" id="ARBA00023285"/>
    </source>
</evidence>